<feature type="domain" description="Sodium/calcium exchanger membrane region" evidence="8">
    <location>
        <begin position="276"/>
        <end position="416"/>
    </location>
</feature>
<organism evidence="9 10">
    <name type="scientific">Thermosporothrix hazakensis</name>
    <dbReference type="NCBI Taxonomy" id="644383"/>
    <lineage>
        <taxon>Bacteria</taxon>
        <taxon>Bacillati</taxon>
        <taxon>Chloroflexota</taxon>
        <taxon>Ktedonobacteria</taxon>
        <taxon>Ktedonobacterales</taxon>
        <taxon>Thermosporotrichaceae</taxon>
        <taxon>Thermosporothrix</taxon>
    </lineage>
</organism>
<dbReference type="Proteomes" id="UP000248806">
    <property type="component" value="Unassembled WGS sequence"/>
</dbReference>
<evidence type="ECO:0000259" key="8">
    <source>
        <dbReference type="Pfam" id="PF01699"/>
    </source>
</evidence>
<dbReference type="GO" id="GO:0006874">
    <property type="term" value="P:intracellular calcium ion homeostasis"/>
    <property type="evidence" value="ECO:0007669"/>
    <property type="project" value="TreeGrafter"/>
</dbReference>
<evidence type="ECO:0000313" key="9">
    <source>
        <dbReference type="EMBL" id="PZW36640.1"/>
    </source>
</evidence>
<keyword evidence="2" id="KW-0813">Transport</keyword>
<feature type="transmembrane region" description="Helical" evidence="7">
    <location>
        <begin position="29"/>
        <end position="49"/>
    </location>
</feature>
<comment type="subcellular location">
    <subcellularLocation>
        <location evidence="1">Endomembrane system</location>
        <topology evidence="1">Multi-pass membrane protein</topology>
    </subcellularLocation>
</comment>
<keyword evidence="3 7" id="KW-0812">Transmembrane</keyword>
<dbReference type="GO" id="GO:0015369">
    <property type="term" value="F:calcium:proton antiporter activity"/>
    <property type="evidence" value="ECO:0007669"/>
    <property type="project" value="TreeGrafter"/>
</dbReference>
<keyword evidence="5" id="KW-0406">Ion transport</keyword>
<evidence type="ECO:0000256" key="3">
    <source>
        <dbReference type="ARBA" id="ARBA00022692"/>
    </source>
</evidence>
<feature type="transmembrane region" description="Helical" evidence="7">
    <location>
        <begin position="341"/>
        <end position="367"/>
    </location>
</feature>
<dbReference type="InterPro" id="IPR004837">
    <property type="entry name" value="NaCa_Exmemb"/>
</dbReference>
<feature type="transmembrane region" description="Helical" evidence="7">
    <location>
        <begin position="277"/>
        <end position="298"/>
    </location>
</feature>
<evidence type="ECO:0000256" key="2">
    <source>
        <dbReference type="ARBA" id="ARBA00022448"/>
    </source>
</evidence>
<evidence type="ECO:0000256" key="4">
    <source>
        <dbReference type="ARBA" id="ARBA00022989"/>
    </source>
</evidence>
<proteinExistence type="predicted"/>
<accession>A0A326UIR5</accession>
<keyword evidence="4 7" id="KW-1133">Transmembrane helix</keyword>
<evidence type="ECO:0000256" key="1">
    <source>
        <dbReference type="ARBA" id="ARBA00004127"/>
    </source>
</evidence>
<feature type="transmembrane region" description="Helical" evidence="7">
    <location>
        <begin position="400"/>
        <end position="421"/>
    </location>
</feature>
<evidence type="ECO:0000256" key="6">
    <source>
        <dbReference type="ARBA" id="ARBA00023136"/>
    </source>
</evidence>
<feature type="transmembrane region" description="Helical" evidence="7">
    <location>
        <begin position="373"/>
        <end position="393"/>
    </location>
</feature>
<feature type="transmembrane region" description="Helical" evidence="7">
    <location>
        <begin position="165"/>
        <end position="183"/>
    </location>
</feature>
<dbReference type="InterPro" id="IPR044880">
    <property type="entry name" value="NCX_ion-bd_dom_sf"/>
</dbReference>
<sequence length="423" mass="45385">MPRWLYFLLIFAVAAVVLDFAHVSLPPAIIFGLAALGIVPLAALIGTSVEGVAEYTGERIGGLLFATFGNATELIISIFALSEGLVDVVRASIIGAILGNALLALGISVCVGGFRHGRLKFEARPASQYASLFLLCSAGLMLPTIANLHVVSTQQKVVEHNLSDFIAVILLLGYIASIIFSVFRFRDHGDEDEDLEPTLGARSMDAISRLLSYRYRLAQSDIAGKTEALKHIDVAVDTMLKQEQKPAATREINPVQAAASATKQPVHLHRPPLWRSLLLLCLATVGVALVSEVLVGSIEPMAKGLGWNEAFIGLVFVPFIGALPEYFNCISMAWNKKIGMVLAASAGSSIQIALLVAPLLVLLSLFMPQRLDLVFSIVELAVLGITTFLFSEITKDGELVWLEGLLLILLFGMMAGTVFAFGA</sequence>
<evidence type="ECO:0000313" key="10">
    <source>
        <dbReference type="Proteomes" id="UP000248806"/>
    </source>
</evidence>
<dbReference type="GO" id="GO:0016020">
    <property type="term" value="C:membrane"/>
    <property type="evidence" value="ECO:0007669"/>
    <property type="project" value="InterPro"/>
</dbReference>
<dbReference type="OrthoDB" id="9776105at2"/>
<dbReference type="RefSeq" id="WP_111319052.1">
    <property type="nucleotide sequence ID" value="NZ_BIFX01000001.1"/>
</dbReference>
<feature type="transmembrane region" description="Helical" evidence="7">
    <location>
        <begin position="126"/>
        <end position="145"/>
    </location>
</feature>
<keyword evidence="6 7" id="KW-0472">Membrane</keyword>
<keyword evidence="10" id="KW-1185">Reference proteome</keyword>
<dbReference type="Pfam" id="PF01699">
    <property type="entry name" value="Na_Ca_ex"/>
    <property type="match status" value="2"/>
</dbReference>
<gene>
    <name evidence="9" type="ORF">EI42_00819</name>
</gene>
<dbReference type="AlphaFoldDB" id="A0A326UIR5"/>
<dbReference type="GO" id="GO:0012505">
    <property type="term" value="C:endomembrane system"/>
    <property type="evidence" value="ECO:0007669"/>
    <property type="project" value="UniProtKB-SubCell"/>
</dbReference>
<comment type="caution">
    <text evidence="9">The sequence shown here is derived from an EMBL/GenBank/DDBJ whole genome shotgun (WGS) entry which is preliminary data.</text>
</comment>
<dbReference type="PANTHER" id="PTHR31503:SF22">
    <property type="entry name" value="VACUOLAR CALCIUM ION TRANSPORTER"/>
    <property type="match status" value="1"/>
</dbReference>
<evidence type="ECO:0000256" key="7">
    <source>
        <dbReference type="SAM" id="Phobius"/>
    </source>
</evidence>
<feature type="domain" description="Sodium/calcium exchanger membrane region" evidence="8">
    <location>
        <begin position="28"/>
        <end position="182"/>
    </location>
</feature>
<feature type="transmembrane region" description="Helical" evidence="7">
    <location>
        <begin position="93"/>
        <end position="114"/>
    </location>
</feature>
<dbReference type="Gene3D" id="1.20.1420.30">
    <property type="entry name" value="NCX, central ion-binding region"/>
    <property type="match status" value="2"/>
</dbReference>
<feature type="transmembrane region" description="Helical" evidence="7">
    <location>
        <begin position="310"/>
        <end position="329"/>
    </location>
</feature>
<evidence type="ECO:0000256" key="5">
    <source>
        <dbReference type="ARBA" id="ARBA00023065"/>
    </source>
</evidence>
<dbReference type="EMBL" id="QKUF01000001">
    <property type="protein sequence ID" value="PZW36640.1"/>
    <property type="molecule type" value="Genomic_DNA"/>
</dbReference>
<feature type="transmembrane region" description="Helical" evidence="7">
    <location>
        <begin position="61"/>
        <end position="81"/>
    </location>
</feature>
<name>A0A326UIR5_THEHA</name>
<reference evidence="9 10" key="1">
    <citation type="submission" date="2018-06" db="EMBL/GenBank/DDBJ databases">
        <title>Genomic Encyclopedia of Archaeal and Bacterial Type Strains, Phase II (KMG-II): from individual species to whole genera.</title>
        <authorList>
            <person name="Goeker M."/>
        </authorList>
    </citation>
    <scope>NUCLEOTIDE SEQUENCE [LARGE SCALE GENOMIC DNA]</scope>
    <source>
        <strain evidence="9 10">ATCC BAA-1881</strain>
    </source>
</reference>
<protein>
    <submittedName>
        <fullName evidence="9">Ca2+:H+ antiporter</fullName>
    </submittedName>
</protein>
<dbReference type="InterPro" id="IPR004713">
    <property type="entry name" value="CaH_exchang"/>
</dbReference>
<dbReference type="PANTHER" id="PTHR31503">
    <property type="entry name" value="VACUOLAR CALCIUM ION TRANSPORTER"/>
    <property type="match status" value="1"/>
</dbReference>